<evidence type="ECO:0008006" key="3">
    <source>
        <dbReference type="Google" id="ProtNLM"/>
    </source>
</evidence>
<accession>A0ABR3NJP1</accession>
<dbReference type="InterPro" id="IPR036514">
    <property type="entry name" value="SGNH_hydro_sf"/>
</dbReference>
<gene>
    <name evidence="1" type="ORF">QQF64_023903</name>
</gene>
<dbReference type="CDD" id="cd00229">
    <property type="entry name" value="SGNH_hydrolase"/>
    <property type="match status" value="1"/>
</dbReference>
<name>A0ABR3NJP1_9TELE</name>
<proteinExistence type="predicted"/>
<reference evidence="1 2" key="1">
    <citation type="submission" date="2023-09" db="EMBL/GenBank/DDBJ databases">
        <authorList>
            <person name="Wang M."/>
        </authorList>
    </citation>
    <scope>NUCLEOTIDE SEQUENCE [LARGE SCALE GENOMIC DNA]</scope>
    <source>
        <strain evidence="1">GT-2023</strain>
        <tissue evidence="1">Liver</tissue>
    </source>
</reference>
<organism evidence="1 2">
    <name type="scientific">Cirrhinus molitorella</name>
    <name type="common">mud carp</name>
    <dbReference type="NCBI Taxonomy" id="172907"/>
    <lineage>
        <taxon>Eukaryota</taxon>
        <taxon>Metazoa</taxon>
        <taxon>Chordata</taxon>
        <taxon>Craniata</taxon>
        <taxon>Vertebrata</taxon>
        <taxon>Euteleostomi</taxon>
        <taxon>Actinopterygii</taxon>
        <taxon>Neopterygii</taxon>
        <taxon>Teleostei</taxon>
        <taxon>Ostariophysi</taxon>
        <taxon>Cypriniformes</taxon>
        <taxon>Cyprinidae</taxon>
        <taxon>Labeoninae</taxon>
        <taxon>Labeonini</taxon>
        <taxon>Cirrhinus</taxon>
    </lineage>
</organism>
<dbReference type="Proteomes" id="UP001558613">
    <property type="component" value="Unassembled WGS sequence"/>
</dbReference>
<evidence type="ECO:0000313" key="2">
    <source>
        <dbReference type="Proteomes" id="UP001558613"/>
    </source>
</evidence>
<dbReference type="SUPFAM" id="SSF52266">
    <property type="entry name" value="SGNH hydrolase"/>
    <property type="match status" value="1"/>
</dbReference>
<comment type="caution">
    <text evidence="1">The sequence shown here is derived from an EMBL/GenBank/DDBJ whole genome shotgun (WGS) entry which is preliminary data.</text>
</comment>
<sequence>MADDSVPHVWIVGSSIIRRLYAHVCEPGLDRSLGLRCKVIWEGRGGRLWEQLLPVHRFLRAKAPAPEILIIHLGGNSLCREGRNRLDFLREMKTDLAEVFRMFPRTRLLFSFILSRLHWRGQTARSAYCVERSRRWLNGAISGFLAKRQMRCIRHSNIDLSHLTRDGVHLSPEGNELLLSNLREALQILQRRTQLGQFHRILQELRLDDGWFQRYFRLSRSQFDELLSRVGGRISLQDTNYRRSIPPAERLSIYLQLYAGFS</sequence>
<keyword evidence="2" id="KW-1185">Reference proteome</keyword>
<dbReference type="Gene3D" id="3.40.50.1110">
    <property type="entry name" value="SGNH hydrolase"/>
    <property type="match status" value="1"/>
</dbReference>
<dbReference type="EMBL" id="JAYMGO010000003">
    <property type="protein sequence ID" value="KAL1277230.1"/>
    <property type="molecule type" value="Genomic_DNA"/>
</dbReference>
<evidence type="ECO:0000313" key="1">
    <source>
        <dbReference type="EMBL" id="KAL1277230.1"/>
    </source>
</evidence>
<protein>
    <recommendedName>
        <fullName evidence="3">SGNH hydrolase-type esterase domain-containing protein</fullName>
    </recommendedName>
</protein>